<sequence>MKVLVTGGAGFIGSHTVDKLIQEGCQVTVVDDLSTGRRENVNDQAAFVEMDVCSPALFELFAVGQFDGVVHLAAQTLVPVSLDKPDFDCRVNVLGTVNVLEACHRYGVRRVVLASSAAVYGDGVVVPAVEDAHLAPTSFYGLSKLTAEKYLAMYSQVYGLEGVALRYANVYGERQGDGGEGGVVSIFARRMARGDVLTVFGDGNQTRDFVYAGDVANANWLALVTPNISGVFNVGTASETSVNDLAHLLANAAGRPVDIQYGPPRTGDIYRSALDNRLARERLGWQPQVPLAEGLARTWQWMKEREG</sequence>
<evidence type="ECO:0000313" key="4">
    <source>
        <dbReference type="Proteomes" id="UP000243333"/>
    </source>
</evidence>
<evidence type="ECO:0000256" key="1">
    <source>
        <dbReference type="ARBA" id="ARBA00007637"/>
    </source>
</evidence>
<dbReference type="OrthoDB" id="9766450at2"/>
<dbReference type="Proteomes" id="UP000243333">
    <property type="component" value="Unassembled WGS sequence"/>
</dbReference>
<dbReference type="SUPFAM" id="SSF51735">
    <property type="entry name" value="NAD(P)-binding Rossmann-fold domains"/>
    <property type="match status" value="1"/>
</dbReference>
<proteinExistence type="inferred from homology"/>
<accession>A0A1G7NF13</accession>
<comment type="similarity">
    <text evidence="1">Belongs to the NAD(P)-dependent epimerase/dehydratase family.</text>
</comment>
<dbReference type="Pfam" id="PF01370">
    <property type="entry name" value="Epimerase"/>
    <property type="match status" value="1"/>
</dbReference>
<evidence type="ECO:0000313" key="3">
    <source>
        <dbReference type="EMBL" id="SDF71889.1"/>
    </source>
</evidence>
<name>A0A1G7NF13_9FIRM</name>
<dbReference type="PANTHER" id="PTHR43000">
    <property type="entry name" value="DTDP-D-GLUCOSE 4,6-DEHYDRATASE-RELATED"/>
    <property type="match status" value="1"/>
</dbReference>
<keyword evidence="4" id="KW-1185">Reference proteome</keyword>
<evidence type="ECO:0000259" key="2">
    <source>
        <dbReference type="Pfam" id="PF01370"/>
    </source>
</evidence>
<dbReference type="STRING" id="1123285.SAMN05660235_02524"/>
<dbReference type="EMBL" id="FNBU01000023">
    <property type="protein sequence ID" value="SDF71889.1"/>
    <property type="molecule type" value="Genomic_DNA"/>
</dbReference>
<protein>
    <submittedName>
        <fullName evidence="3">UDP-glucose 4-epimerase</fullName>
    </submittedName>
</protein>
<reference evidence="4" key="1">
    <citation type="submission" date="2016-10" db="EMBL/GenBank/DDBJ databases">
        <authorList>
            <person name="Varghese N."/>
            <person name="Submissions S."/>
        </authorList>
    </citation>
    <scope>NUCLEOTIDE SEQUENCE [LARGE SCALE GENOMIC DNA]</scope>
    <source>
        <strain evidence="4">DSM 23256</strain>
    </source>
</reference>
<gene>
    <name evidence="3" type="ORF">SAMN05660235_02524</name>
</gene>
<organism evidence="3 4">
    <name type="scientific">Sporolituus thermophilus DSM 23256</name>
    <dbReference type="NCBI Taxonomy" id="1123285"/>
    <lineage>
        <taxon>Bacteria</taxon>
        <taxon>Bacillati</taxon>
        <taxon>Bacillota</taxon>
        <taxon>Negativicutes</taxon>
        <taxon>Selenomonadales</taxon>
        <taxon>Sporomusaceae</taxon>
        <taxon>Sporolituus</taxon>
    </lineage>
</organism>
<feature type="domain" description="NAD-dependent epimerase/dehydratase" evidence="2">
    <location>
        <begin position="3"/>
        <end position="235"/>
    </location>
</feature>
<dbReference type="InterPro" id="IPR001509">
    <property type="entry name" value="Epimerase_deHydtase"/>
</dbReference>
<dbReference type="Gene3D" id="3.90.25.10">
    <property type="entry name" value="UDP-galactose 4-epimerase, domain 1"/>
    <property type="match status" value="1"/>
</dbReference>
<dbReference type="AlphaFoldDB" id="A0A1G7NF13"/>
<dbReference type="RefSeq" id="WP_093691398.1">
    <property type="nucleotide sequence ID" value="NZ_FNBU01000023.1"/>
</dbReference>
<dbReference type="InterPro" id="IPR036291">
    <property type="entry name" value="NAD(P)-bd_dom_sf"/>
</dbReference>
<dbReference type="Gene3D" id="3.40.50.720">
    <property type="entry name" value="NAD(P)-binding Rossmann-like Domain"/>
    <property type="match status" value="1"/>
</dbReference>